<evidence type="ECO:0000256" key="2">
    <source>
        <dbReference type="ARBA" id="ARBA00022813"/>
    </source>
</evidence>
<dbReference type="NCBIfam" id="TIGR03026">
    <property type="entry name" value="NDP-sugDHase"/>
    <property type="match status" value="1"/>
</dbReference>
<evidence type="ECO:0000313" key="7">
    <source>
        <dbReference type="EMBL" id="QAY18839.1"/>
    </source>
</evidence>
<dbReference type="Pfam" id="PF00984">
    <property type="entry name" value="UDPG_MGDP_dh"/>
    <property type="match status" value="1"/>
</dbReference>
<evidence type="ECO:0000313" key="8">
    <source>
        <dbReference type="Proteomes" id="UP000293073"/>
    </source>
</evidence>
<reference evidence="8" key="1">
    <citation type="submission" date="2019-01" db="EMBL/GenBank/DDBJ databases">
        <title>Complete genome of Halorubrum ezzemoulense strain FB21.</title>
        <authorList>
            <person name="Feng Y."/>
            <person name="Louyakis A.S."/>
            <person name="Papke R.T."/>
            <person name="Gogarten J.P."/>
        </authorList>
    </citation>
    <scope>NUCLEOTIDE SEQUENCE [LARGE SCALE GENOMIC DNA]</scope>
    <source>
        <strain evidence="8">Fb21</strain>
    </source>
</reference>
<evidence type="ECO:0000259" key="6">
    <source>
        <dbReference type="PROSITE" id="PS50819"/>
    </source>
</evidence>
<dbReference type="Gene3D" id="1.20.5.100">
    <property type="entry name" value="Cytochrome c1, transmembrane anchor, C-terminal"/>
    <property type="match status" value="1"/>
</dbReference>
<keyword evidence="5" id="KW-0520">NAD</keyword>
<dbReference type="SUPFAM" id="SSF52413">
    <property type="entry name" value="UDP-glucose/GDP-mannose dehydrogenase C-terminal domain"/>
    <property type="match status" value="1"/>
</dbReference>
<dbReference type="SMART" id="SM00984">
    <property type="entry name" value="UDPG_MGDP_dh_C"/>
    <property type="match status" value="1"/>
</dbReference>
<dbReference type="Gene3D" id="3.10.28.10">
    <property type="entry name" value="Homing endonucleases"/>
    <property type="match status" value="1"/>
</dbReference>
<dbReference type="Pfam" id="PF03720">
    <property type="entry name" value="UDPG_MGDP_dh_C"/>
    <property type="match status" value="1"/>
</dbReference>
<keyword evidence="3" id="KW-0651">Protein splicing</keyword>
<dbReference type="PANTHER" id="PTHR43750:SF3">
    <property type="entry name" value="UDP-GLUCOSE 6-DEHYDROGENASE TUAD"/>
    <property type="match status" value="1"/>
</dbReference>
<dbReference type="Pfam" id="PF14890">
    <property type="entry name" value="Intein_splicing"/>
    <property type="match status" value="1"/>
</dbReference>
<protein>
    <submittedName>
        <fullName evidence="7">Nucleotide sugar dehydrogenase</fullName>
    </submittedName>
</protein>
<comment type="similarity">
    <text evidence="1">Belongs to the UDP-glucose/GDP-mannose dehydrogenase family.</text>
</comment>
<dbReference type="SUPFAM" id="SSF48179">
    <property type="entry name" value="6-phosphogluconate dehydrogenase C-terminal domain-like"/>
    <property type="match status" value="1"/>
</dbReference>
<dbReference type="InterPro" id="IPR036291">
    <property type="entry name" value="NAD(P)-bd_dom_sf"/>
</dbReference>
<dbReference type="InterPro" id="IPR008927">
    <property type="entry name" value="6-PGluconate_DH-like_C_sf"/>
</dbReference>
<dbReference type="Pfam" id="PF14528">
    <property type="entry name" value="LAGLIDADG_3"/>
    <property type="match status" value="1"/>
</dbReference>
<dbReference type="SMART" id="SM00305">
    <property type="entry name" value="HintC"/>
    <property type="match status" value="1"/>
</dbReference>
<dbReference type="InterPro" id="IPR003587">
    <property type="entry name" value="Hint_dom_N"/>
</dbReference>
<dbReference type="PROSITE" id="PS50817">
    <property type="entry name" value="INTEIN_N_TER"/>
    <property type="match status" value="1"/>
</dbReference>
<dbReference type="Pfam" id="PF03721">
    <property type="entry name" value="UDPG_MGDP_dh_N"/>
    <property type="match status" value="1"/>
</dbReference>
<dbReference type="GO" id="GO:0051287">
    <property type="term" value="F:NAD binding"/>
    <property type="evidence" value="ECO:0007669"/>
    <property type="project" value="InterPro"/>
</dbReference>
<evidence type="ECO:0000256" key="3">
    <source>
        <dbReference type="ARBA" id="ARBA00023000"/>
    </source>
</evidence>
<dbReference type="PRINTS" id="PR00379">
    <property type="entry name" value="INTEIN"/>
</dbReference>
<dbReference type="InterPro" id="IPR004042">
    <property type="entry name" value="Intein_endonuc_central"/>
</dbReference>
<dbReference type="PROSITE" id="PS50818">
    <property type="entry name" value="INTEIN_C_TER"/>
    <property type="match status" value="1"/>
</dbReference>
<dbReference type="InterPro" id="IPR001732">
    <property type="entry name" value="UDP-Glc/GDP-Man_DH_N"/>
</dbReference>
<dbReference type="Proteomes" id="UP000293073">
    <property type="component" value="Chromosome"/>
</dbReference>
<sequence length="903" mass="98293">MRVSIVGSGYVGTTVAACFADMGHEVVNVDIDEEIVAAINDGRAPIHEPGLDDLLAEHGGGTLTATTDYAAVRDTDLTFLALPTPANDDGSIDTSIIEAGAEALGDALRTKDGDHVVVTKSTVVPTTTGETLAPILAEASGKEFGDDLHVAMNPEFLREGTAVADFQSPDKVVFGTRPDDAVALDALRGVFEPLLDATDAAVVETGIAEAEMIKYANNAFLASKVSLINDIGNVCKQFGVDAYEVADAVGLDDRIGERFLRSGLGWGGSCLTGDQRILAKDETGTRHLTLGEFFDEYVSDGTVDDVSVLSRSEQGEFAFKPVKVATRRRYDGPLHTIRTKMNKRVTVTHDHPMITLKGNDTAVRPAAELEAGDSVPVLADLPSDPVSEFDLIEIVAESPDFENDRVYLKPSTPLEANKDKVYEVLRAYNGQFDYHKVSDLVRDNYLPLDVFLTYEEELPVDREDLSLYTTRGGGQTYVPAILRADERFWRFIGYYLSEGHINNDTSGHGSTTRRRIQLSFHPSDEPEYVSDVESYYEDLGIRYQTRQQETTTAISVSSRVFAAFLEWLGCGTGSYSAAIPDDAFQATADERVALLSGLFRGDGHIEYTNHSNAVVYDYGSVSEELIDGMTLLLHSLGIVPSYKTSQSAKSTRPAHFLRVSSKRQIAALKELFLPEEQDRIDDRLDAYDRDIAPTGHTADGGFTSVPVRDVTVEETTTDVYSLEVAEDHTFVTTDGLVVHNCFPKDTNAIIAAAKDTGYDPELLEAAVRVNDGQPDRLLALLDDHVDVRGERVAVLGLSFKSGTDDVRNSRAIPVIKGLQARGATVVAYDPVATENMRAHFPDVEYADSAAAALDGASACVVCTDWDEFAALDAEFDAMDAPIVVDGRRIIERRDGLTYEGLTW</sequence>
<dbReference type="PANTHER" id="PTHR43750">
    <property type="entry name" value="UDP-GLUCOSE 6-DEHYDROGENASE TUAD"/>
    <property type="match status" value="1"/>
</dbReference>
<dbReference type="SMART" id="SM00306">
    <property type="entry name" value="HintN"/>
    <property type="match status" value="1"/>
</dbReference>
<dbReference type="InterPro" id="IPR027434">
    <property type="entry name" value="Homing_endonucl"/>
</dbReference>
<dbReference type="GO" id="GO:0004519">
    <property type="term" value="F:endonuclease activity"/>
    <property type="evidence" value="ECO:0007669"/>
    <property type="project" value="InterPro"/>
</dbReference>
<dbReference type="PROSITE" id="PS51257">
    <property type="entry name" value="PROKAR_LIPOPROTEIN"/>
    <property type="match status" value="1"/>
</dbReference>
<dbReference type="GO" id="GO:0016539">
    <property type="term" value="P:intein-mediated protein splicing"/>
    <property type="evidence" value="ECO:0007669"/>
    <property type="project" value="InterPro"/>
</dbReference>
<dbReference type="InterPro" id="IPR036844">
    <property type="entry name" value="Hint_dom_sf"/>
</dbReference>
<evidence type="ECO:0000256" key="5">
    <source>
        <dbReference type="ARBA" id="ARBA00023027"/>
    </source>
</evidence>
<dbReference type="InterPro" id="IPR003586">
    <property type="entry name" value="Hint_dom_C"/>
</dbReference>
<dbReference type="SUPFAM" id="SSF51294">
    <property type="entry name" value="Hedgehog/intein (Hint) domain"/>
    <property type="match status" value="1"/>
</dbReference>
<dbReference type="NCBIfam" id="TIGR01445">
    <property type="entry name" value="intein_Nterm"/>
    <property type="match status" value="1"/>
</dbReference>
<dbReference type="InterPro" id="IPR030934">
    <property type="entry name" value="Intein_C"/>
</dbReference>
<dbReference type="InterPro" id="IPR017476">
    <property type="entry name" value="UDP-Glc/GDP-Man"/>
</dbReference>
<dbReference type="InterPro" id="IPR006141">
    <property type="entry name" value="Intein_N"/>
</dbReference>
<accession>A0A481RC90</accession>
<dbReference type="NCBIfam" id="TIGR01443">
    <property type="entry name" value="intein_Cterm"/>
    <property type="match status" value="1"/>
</dbReference>
<feature type="domain" description="DOD-type homing endonuclease" evidence="6">
    <location>
        <begin position="491"/>
        <end position="638"/>
    </location>
</feature>
<dbReference type="Gene3D" id="3.40.50.720">
    <property type="entry name" value="NAD(P)-binding Rossmann-like Domain"/>
    <property type="match status" value="2"/>
</dbReference>
<dbReference type="InterPro" id="IPR004860">
    <property type="entry name" value="LAGLIDADG_dom"/>
</dbReference>
<dbReference type="PROSITE" id="PS50819">
    <property type="entry name" value="INTEIN_ENDONUCLEASE"/>
    <property type="match status" value="1"/>
</dbReference>
<dbReference type="CDD" id="cd00081">
    <property type="entry name" value="Hint"/>
    <property type="match status" value="1"/>
</dbReference>
<dbReference type="SUPFAM" id="SSF51735">
    <property type="entry name" value="NAD(P)-binding Rossmann-fold domains"/>
    <property type="match status" value="1"/>
</dbReference>
<evidence type="ECO:0000256" key="4">
    <source>
        <dbReference type="ARBA" id="ARBA00023002"/>
    </source>
</evidence>
<dbReference type="GO" id="GO:0016616">
    <property type="term" value="F:oxidoreductase activity, acting on the CH-OH group of donors, NAD or NADP as acceptor"/>
    <property type="evidence" value="ECO:0007669"/>
    <property type="project" value="InterPro"/>
</dbReference>
<dbReference type="Gene3D" id="2.170.16.10">
    <property type="entry name" value="Hedgehog/Intein (Hint) domain"/>
    <property type="match status" value="1"/>
</dbReference>
<keyword evidence="4" id="KW-0560">Oxidoreductase</keyword>
<name>A0A481RC90_HALEZ</name>
<dbReference type="EMBL" id="CP034940">
    <property type="protein sequence ID" value="QAY18839.1"/>
    <property type="molecule type" value="Genomic_DNA"/>
</dbReference>
<dbReference type="InterPro" id="IPR006142">
    <property type="entry name" value="INTEIN"/>
</dbReference>
<organism evidence="7 8">
    <name type="scientific">Halorubrum ezzemoulense</name>
    <name type="common">Halorubrum chaoviator</name>
    <dbReference type="NCBI Taxonomy" id="337243"/>
    <lineage>
        <taxon>Archaea</taxon>
        <taxon>Methanobacteriati</taxon>
        <taxon>Methanobacteriota</taxon>
        <taxon>Stenosarchaea group</taxon>
        <taxon>Halobacteria</taxon>
        <taxon>Halobacteriales</taxon>
        <taxon>Haloferacaceae</taxon>
        <taxon>Halorubrum</taxon>
    </lineage>
</organism>
<gene>
    <name evidence="7" type="ORF">EO776_01680</name>
</gene>
<dbReference type="InterPro" id="IPR014026">
    <property type="entry name" value="UDP-Glc/GDP-Man_DH_dimer"/>
</dbReference>
<dbReference type="KEGG" id="hezz:EO776_01680"/>
<dbReference type="SUPFAM" id="SSF55608">
    <property type="entry name" value="Homing endonucleases"/>
    <property type="match status" value="1"/>
</dbReference>
<dbReference type="AlphaFoldDB" id="A0A481RC90"/>
<keyword evidence="2" id="KW-0068">Autocatalytic cleavage</keyword>
<proteinExistence type="inferred from homology"/>
<dbReference type="InterPro" id="IPR014027">
    <property type="entry name" value="UDP-Glc/GDP-Man_DH_C"/>
</dbReference>
<evidence type="ECO:0000256" key="1">
    <source>
        <dbReference type="ARBA" id="ARBA00006601"/>
    </source>
</evidence>
<dbReference type="InterPro" id="IPR036220">
    <property type="entry name" value="UDP-Glc/GDP-Man_DH_C_sf"/>
</dbReference>